<dbReference type="EMBL" id="NPCC01000012">
    <property type="protein sequence ID" value="PAE88815.1"/>
    <property type="molecule type" value="Genomic_DNA"/>
</dbReference>
<dbReference type="AlphaFoldDB" id="A0A268P0H5"/>
<evidence type="ECO:0000313" key="2">
    <source>
        <dbReference type="EMBL" id="PAE88815.1"/>
    </source>
</evidence>
<evidence type="ECO:0000256" key="1">
    <source>
        <dbReference type="SAM" id="MobiDB-lite"/>
    </source>
</evidence>
<organism evidence="2 3">
    <name type="scientific">Shouchella clausii</name>
    <name type="common">Alkalihalobacillus clausii</name>
    <dbReference type="NCBI Taxonomy" id="79880"/>
    <lineage>
        <taxon>Bacteria</taxon>
        <taxon>Bacillati</taxon>
        <taxon>Bacillota</taxon>
        <taxon>Bacilli</taxon>
        <taxon>Bacillales</taxon>
        <taxon>Bacillaceae</taxon>
        <taxon>Shouchella</taxon>
    </lineage>
</organism>
<dbReference type="Pfam" id="PF17261">
    <property type="entry name" value="DUF5327"/>
    <property type="match status" value="1"/>
</dbReference>
<dbReference type="Proteomes" id="UP000216207">
    <property type="component" value="Unassembled WGS sequence"/>
</dbReference>
<feature type="region of interest" description="Disordered" evidence="1">
    <location>
        <begin position="72"/>
        <end position="98"/>
    </location>
</feature>
<name>A0A268P0H5_SHOCL</name>
<evidence type="ECO:0000313" key="3">
    <source>
        <dbReference type="Proteomes" id="UP000216207"/>
    </source>
</evidence>
<dbReference type="RefSeq" id="WP_011248759.1">
    <property type="nucleotide sequence ID" value="NZ_BOQQ01000004.1"/>
</dbReference>
<reference evidence="2 3" key="1">
    <citation type="submission" date="2017-07" db="EMBL/GenBank/DDBJ databases">
        <title>Isolation and whole genome analysis of endospore-forming bacteria from heroin.</title>
        <authorList>
            <person name="Kalinowski J."/>
            <person name="Ahrens B."/>
            <person name="Al-Dilaimi A."/>
            <person name="Winkler A."/>
            <person name="Wibberg D."/>
            <person name="Schleenbecker U."/>
            <person name="Ruckert C."/>
            <person name="Wolfel R."/>
            <person name="Grass G."/>
        </authorList>
    </citation>
    <scope>NUCLEOTIDE SEQUENCE [LARGE SCALE GENOMIC DNA]</scope>
    <source>
        <strain evidence="2 3">7539</strain>
    </source>
</reference>
<sequence length="98" mass="11166">MHIHAEDVLLQMERQMGRIAKAVKDNDGDELKEAAAVLESYCQLLKGHPLESRLQQEKTKPISYPLPVQKRVPETKELGSPLAETEGEQEEKRNLLDF</sequence>
<accession>A0A268P0H5</accession>
<protein>
    <recommendedName>
        <fullName evidence="4">YwdI family protein</fullName>
    </recommendedName>
</protein>
<comment type="caution">
    <text evidence="2">The sequence shown here is derived from an EMBL/GenBank/DDBJ whole genome shotgun (WGS) entry which is preliminary data.</text>
</comment>
<evidence type="ECO:0008006" key="4">
    <source>
        <dbReference type="Google" id="ProtNLM"/>
    </source>
</evidence>
<dbReference type="InterPro" id="IPR035218">
    <property type="entry name" value="DUF5327"/>
</dbReference>
<proteinExistence type="predicted"/>
<gene>
    <name evidence="2" type="ORF">CHH72_10595</name>
</gene>